<feature type="compositionally biased region" description="Polar residues" evidence="1">
    <location>
        <begin position="43"/>
        <end position="54"/>
    </location>
</feature>
<comment type="caution">
    <text evidence="2">The sequence shown here is derived from an EMBL/GenBank/DDBJ whole genome shotgun (WGS) entry which is preliminary data.</text>
</comment>
<proteinExistence type="predicted"/>
<sequence>MQELDGDAPAVLGLTQEDGALTALAHASYQGVRPQSLRIPGSQRPNLHAWNSPSLDLIAPNRTASPNGAGRPPVCGTPQTQEKLTRLSDPTV</sequence>
<accession>A0ABP6CQ61</accession>
<evidence type="ECO:0000313" key="3">
    <source>
        <dbReference type="Proteomes" id="UP001501509"/>
    </source>
</evidence>
<reference evidence="3" key="1">
    <citation type="journal article" date="2019" name="Int. J. Syst. Evol. Microbiol.">
        <title>The Global Catalogue of Microorganisms (GCM) 10K type strain sequencing project: providing services to taxonomists for standard genome sequencing and annotation.</title>
        <authorList>
            <consortium name="The Broad Institute Genomics Platform"/>
            <consortium name="The Broad Institute Genome Sequencing Center for Infectious Disease"/>
            <person name="Wu L."/>
            <person name="Ma J."/>
        </authorList>
    </citation>
    <scope>NUCLEOTIDE SEQUENCE [LARGE SCALE GENOMIC DNA]</scope>
    <source>
        <strain evidence="3">JCM 6833</strain>
    </source>
</reference>
<keyword evidence="3" id="KW-1185">Reference proteome</keyword>
<evidence type="ECO:0000313" key="2">
    <source>
        <dbReference type="EMBL" id="GAA2623043.1"/>
    </source>
</evidence>
<name>A0ABP6CQ61_9ACTN</name>
<feature type="compositionally biased region" description="Polar residues" evidence="1">
    <location>
        <begin position="77"/>
        <end position="92"/>
    </location>
</feature>
<feature type="region of interest" description="Disordered" evidence="1">
    <location>
        <begin position="40"/>
        <end position="92"/>
    </location>
</feature>
<dbReference type="EMBL" id="BAAATD010000011">
    <property type="protein sequence ID" value="GAA2623043.1"/>
    <property type="molecule type" value="Genomic_DNA"/>
</dbReference>
<gene>
    <name evidence="2" type="ORF">GCM10010411_68910</name>
</gene>
<evidence type="ECO:0000256" key="1">
    <source>
        <dbReference type="SAM" id="MobiDB-lite"/>
    </source>
</evidence>
<organism evidence="2 3">
    <name type="scientific">Actinomadura fulvescens</name>
    <dbReference type="NCBI Taxonomy" id="46160"/>
    <lineage>
        <taxon>Bacteria</taxon>
        <taxon>Bacillati</taxon>
        <taxon>Actinomycetota</taxon>
        <taxon>Actinomycetes</taxon>
        <taxon>Streptosporangiales</taxon>
        <taxon>Thermomonosporaceae</taxon>
        <taxon>Actinomadura</taxon>
    </lineage>
</organism>
<dbReference type="Proteomes" id="UP001501509">
    <property type="component" value="Unassembled WGS sequence"/>
</dbReference>
<protein>
    <submittedName>
        <fullName evidence="2">Uncharacterized protein</fullName>
    </submittedName>
</protein>